<feature type="non-terminal residue" evidence="1">
    <location>
        <position position="1"/>
    </location>
</feature>
<dbReference type="ExpressionAtlas" id="A0A0P0YAU4">
    <property type="expression patterns" value="baseline and differential"/>
</dbReference>
<dbReference type="EMBL" id="AP014968">
    <property type="protein sequence ID" value="BAT17389.1"/>
    <property type="molecule type" value="Genomic_DNA"/>
</dbReference>
<reference evidence="1 2" key="3">
    <citation type="journal article" date="2013" name="Rice">
        <title>Improvement of the Oryza sativa Nipponbare reference genome using next generation sequence and optical map data.</title>
        <authorList>
            <person name="Kawahara Y."/>
            <person name="de la Bastide M."/>
            <person name="Hamilton J.P."/>
            <person name="Kanamori H."/>
            <person name="McCombie W.R."/>
            <person name="Ouyang S."/>
            <person name="Schwartz D.C."/>
            <person name="Tanaka T."/>
            <person name="Wu J."/>
            <person name="Zhou S."/>
            <person name="Childs K.L."/>
            <person name="Davidson R.M."/>
            <person name="Lin H."/>
            <person name="Quesada-Ocampo L."/>
            <person name="Vaillancourt B."/>
            <person name="Sakai H."/>
            <person name="Lee S.S."/>
            <person name="Kim J."/>
            <person name="Numa H."/>
            <person name="Itoh T."/>
            <person name="Buell C.R."/>
            <person name="Matsumoto T."/>
        </authorList>
    </citation>
    <scope>NUCLEOTIDE SEQUENCE [LARGE SCALE GENOMIC DNA]</scope>
    <source>
        <strain evidence="2">cv. Nipponbare</strain>
    </source>
</reference>
<reference evidence="2" key="1">
    <citation type="journal article" date="2005" name="Nature">
        <title>The map-based sequence of the rice genome.</title>
        <authorList>
            <consortium name="International rice genome sequencing project (IRGSP)"/>
            <person name="Matsumoto T."/>
            <person name="Wu J."/>
            <person name="Kanamori H."/>
            <person name="Katayose Y."/>
            <person name="Fujisawa M."/>
            <person name="Namiki N."/>
            <person name="Mizuno H."/>
            <person name="Yamamoto K."/>
            <person name="Antonio B.A."/>
            <person name="Baba T."/>
            <person name="Sakata K."/>
            <person name="Nagamura Y."/>
            <person name="Aoki H."/>
            <person name="Arikawa K."/>
            <person name="Arita K."/>
            <person name="Bito T."/>
            <person name="Chiden Y."/>
            <person name="Fujitsuka N."/>
            <person name="Fukunaka R."/>
            <person name="Hamada M."/>
            <person name="Harada C."/>
            <person name="Hayashi A."/>
            <person name="Hijishita S."/>
            <person name="Honda M."/>
            <person name="Hosokawa S."/>
            <person name="Ichikawa Y."/>
            <person name="Idonuma A."/>
            <person name="Iijima M."/>
            <person name="Ikeda M."/>
            <person name="Ikeno M."/>
            <person name="Ito K."/>
            <person name="Ito S."/>
            <person name="Ito T."/>
            <person name="Ito Y."/>
            <person name="Ito Y."/>
            <person name="Iwabuchi A."/>
            <person name="Kamiya K."/>
            <person name="Karasawa W."/>
            <person name="Kurita K."/>
            <person name="Katagiri S."/>
            <person name="Kikuta A."/>
            <person name="Kobayashi H."/>
            <person name="Kobayashi N."/>
            <person name="Machita K."/>
            <person name="Maehara T."/>
            <person name="Masukawa M."/>
            <person name="Mizubayashi T."/>
            <person name="Mukai Y."/>
            <person name="Nagasaki H."/>
            <person name="Nagata Y."/>
            <person name="Naito S."/>
            <person name="Nakashima M."/>
            <person name="Nakama Y."/>
            <person name="Nakamichi Y."/>
            <person name="Nakamura M."/>
            <person name="Meguro A."/>
            <person name="Negishi M."/>
            <person name="Ohta I."/>
            <person name="Ohta T."/>
            <person name="Okamoto M."/>
            <person name="Ono N."/>
            <person name="Saji S."/>
            <person name="Sakaguchi M."/>
            <person name="Sakai K."/>
            <person name="Shibata M."/>
            <person name="Shimokawa T."/>
            <person name="Song J."/>
            <person name="Takazaki Y."/>
            <person name="Terasawa K."/>
            <person name="Tsugane M."/>
            <person name="Tsuji K."/>
            <person name="Ueda S."/>
            <person name="Waki K."/>
            <person name="Yamagata H."/>
            <person name="Yamamoto M."/>
            <person name="Yamamoto S."/>
            <person name="Yamane H."/>
            <person name="Yoshiki S."/>
            <person name="Yoshihara R."/>
            <person name="Yukawa K."/>
            <person name="Zhong H."/>
            <person name="Yano M."/>
            <person name="Yuan Q."/>
            <person name="Ouyang S."/>
            <person name="Liu J."/>
            <person name="Jones K.M."/>
            <person name="Gansberger K."/>
            <person name="Moffat K."/>
            <person name="Hill J."/>
            <person name="Bera J."/>
            <person name="Fadrosh D."/>
            <person name="Jin S."/>
            <person name="Johri S."/>
            <person name="Kim M."/>
            <person name="Overton L."/>
            <person name="Reardon M."/>
            <person name="Tsitrin T."/>
            <person name="Vuong H."/>
            <person name="Weaver B."/>
            <person name="Ciecko A."/>
            <person name="Tallon L."/>
            <person name="Jackson J."/>
            <person name="Pai G."/>
            <person name="Aken S.V."/>
            <person name="Utterback T."/>
            <person name="Reidmuller S."/>
            <person name="Feldblyum T."/>
            <person name="Hsiao J."/>
            <person name="Zismann V."/>
            <person name="Iobst S."/>
            <person name="de Vazeille A.R."/>
            <person name="Buell C.R."/>
            <person name="Ying K."/>
            <person name="Li Y."/>
            <person name="Lu T."/>
            <person name="Huang Y."/>
            <person name="Zhao Q."/>
            <person name="Feng Q."/>
            <person name="Zhang L."/>
            <person name="Zhu J."/>
            <person name="Weng Q."/>
            <person name="Mu J."/>
            <person name="Lu Y."/>
            <person name="Fan D."/>
            <person name="Liu Y."/>
            <person name="Guan J."/>
            <person name="Zhang Y."/>
            <person name="Yu S."/>
            <person name="Liu X."/>
            <person name="Zhang Y."/>
            <person name="Hong G."/>
            <person name="Han B."/>
            <person name="Choisne N."/>
            <person name="Demange N."/>
            <person name="Orjeda G."/>
            <person name="Samain S."/>
            <person name="Cattolico L."/>
            <person name="Pelletier E."/>
            <person name="Couloux A."/>
            <person name="Segurens B."/>
            <person name="Wincker P."/>
            <person name="D'Hont A."/>
            <person name="Scarpelli C."/>
            <person name="Weissenbach J."/>
            <person name="Salanoubat M."/>
            <person name="Quetier F."/>
            <person name="Yu Y."/>
            <person name="Kim H.R."/>
            <person name="Rambo T."/>
            <person name="Currie J."/>
            <person name="Collura K."/>
            <person name="Luo M."/>
            <person name="Yang T."/>
            <person name="Ammiraju J.S.S."/>
            <person name="Engler F."/>
            <person name="Soderlund C."/>
            <person name="Wing R.A."/>
            <person name="Palmer L.E."/>
            <person name="de la Bastide M."/>
            <person name="Spiegel L."/>
            <person name="Nascimento L."/>
            <person name="Zutavern T."/>
            <person name="O'Shaughnessy A."/>
            <person name="Dike S."/>
            <person name="Dedhia N."/>
            <person name="Preston R."/>
            <person name="Balija V."/>
            <person name="McCombie W.R."/>
            <person name="Chow T."/>
            <person name="Chen H."/>
            <person name="Chung M."/>
            <person name="Chen C."/>
            <person name="Shaw J."/>
            <person name="Wu H."/>
            <person name="Hsiao K."/>
            <person name="Chao Y."/>
            <person name="Chu M."/>
            <person name="Cheng C."/>
            <person name="Hour A."/>
            <person name="Lee P."/>
            <person name="Lin S."/>
            <person name="Lin Y."/>
            <person name="Liou J."/>
            <person name="Liu S."/>
            <person name="Hsing Y."/>
            <person name="Raghuvanshi S."/>
            <person name="Mohanty A."/>
            <person name="Bharti A.K."/>
            <person name="Gaur A."/>
            <person name="Gupta V."/>
            <person name="Kumar D."/>
            <person name="Ravi V."/>
            <person name="Vij S."/>
            <person name="Kapur A."/>
            <person name="Khurana P."/>
            <person name="Khurana P."/>
            <person name="Khurana J.P."/>
            <person name="Tyagi A.K."/>
            <person name="Gaikwad K."/>
            <person name="Singh A."/>
            <person name="Dalal V."/>
            <person name="Srivastava S."/>
            <person name="Dixit A."/>
            <person name="Pal A.K."/>
            <person name="Ghazi I.A."/>
            <person name="Yadav M."/>
            <person name="Pandit A."/>
            <person name="Bhargava A."/>
            <person name="Sureshbabu K."/>
            <person name="Batra K."/>
            <person name="Sharma T.R."/>
            <person name="Mohapatra T."/>
            <person name="Singh N.K."/>
            <person name="Messing J."/>
            <person name="Nelson A.B."/>
            <person name="Fuks G."/>
            <person name="Kavchok S."/>
            <person name="Keizer G."/>
            <person name="Linton E."/>
            <person name="Llaca V."/>
            <person name="Song R."/>
            <person name="Tanyolac B."/>
            <person name="Young S."/>
            <person name="Ho-Il K."/>
            <person name="Hahn J.H."/>
            <person name="Sangsakoo G."/>
            <person name="Vanavichit A."/>
            <person name="de Mattos Luiz.A.T."/>
            <person name="Zimmer P.D."/>
            <person name="Malone G."/>
            <person name="Dellagostin O."/>
            <person name="de Oliveira A.C."/>
            <person name="Bevan M."/>
            <person name="Bancroft I."/>
            <person name="Minx P."/>
            <person name="Cordum H."/>
            <person name="Wilson R."/>
            <person name="Cheng Z."/>
            <person name="Jin W."/>
            <person name="Jiang J."/>
            <person name="Leong S.A."/>
            <person name="Iwama H."/>
            <person name="Gojobori T."/>
            <person name="Itoh T."/>
            <person name="Niimura Y."/>
            <person name="Fujii Y."/>
            <person name="Habara T."/>
            <person name="Sakai H."/>
            <person name="Sato Y."/>
            <person name="Wilson G."/>
            <person name="Kumar K."/>
            <person name="McCouch S."/>
            <person name="Juretic N."/>
            <person name="Hoen D."/>
            <person name="Wright S."/>
            <person name="Bruskiewich R."/>
            <person name="Bureau T."/>
            <person name="Miyao A."/>
            <person name="Hirochika H."/>
            <person name="Nishikawa T."/>
            <person name="Kadowaki K."/>
            <person name="Sugiura M."/>
            <person name="Burr B."/>
            <person name="Sasaki T."/>
        </authorList>
    </citation>
    <scope>NUCLEOTIDE SEQUENCE [LARGE SCALE GENOMIC DNA]</scope>
    <source>
        <strain evidence="2">cv. Nipponbare</strain>
    </source>
</reference>
<organism evidence="1 2">
    <name type="scientific">Oryza sativa subsp. japonica</name>
    <name type="common">Rice</name>
    <dbReference type="NCBI Taxonomy" id="39947"/>
    <lineage>
        <taxon>Eukaryota</taxon>
        <taxon>Viridiplantae</taxon>
        <taxon>Streptophyta</taxon>
        <taxon>Embryophyta</taxon>
        <taxon>Tracheophyta</taxon>
        <taxon>Spermatophyta</taxon>
        <taxon>Magnoliopsida</taxon>
        <taxon>Liliopsida</taxon>
        <taxon>Poales</taxon>
        <taxon>Poaceae</taxon>
        <taxon>BOP clade</taxon>
        <taxon>Oryzoideae</taxon>
        <taxon>Oryzeae</taxon>
        <taxon>Oryzinae</taxon>
        <taxon>Oryza</taxon>
        <taxon>Oryza sativa</taxon>
    </lineage>
</organism>
<name>A0A0P0YAU4_ORYSJ</name>
<accession>A0A0P0YAU4</accession>
<dbReference type="AlphaFoldDB" id="A0A0P0YAU4"/>
<gene>
    <name evidence="1" type="ordered locus">Os12g0518000</name>
    <name evidence="1" type="ORF">OSNPB_120518000</name>
</gene>
<proteinExistence type="predicted"/>
<evidence type="ECO:0000313" key="2">
    <source>
        <dbReference type="Proteomes" id="UP000059680"/>
    </source>
</evidence>
<sequence length="32" mass="3747">LQVDMYHVFLYGLEKACFSHGMSYLPTLSHKM</sequence>
<protein>
    <submittedName>
        <fullName evidence="1">Os12g0518000 protein</fullName>
    </submittedName>
</protein>
<reference evidence="1 2" key="2">
    <citation type="journal article" date="2013" name="Plant Cell Physiol.">
        <title>Rice Annotation Project Database (RAP-DB): an integrative and interactive database for rice genomics.</title>
        <authorList>
            <person name="Sakai H."/>
            <person name="Lee S.S."/>
            <person name="Tanaka T."/>
            <person name="Numa H."/>
            <person name="Kim J."/>
            <person name="Kawahara Y."/>
            <person name="Wakimoto H."/>
            <person name="Yang C.C."/>
            <person name="Iwamoto M."/>
            <person name="Abe T."/>
            <person name="Yamada Y."/>
            <person name="Muto A."/>
            <person name="Inokuchi H."/>
            <person name="Ikemura T."/>
            <person name="Matsumoto T."/>
            <person name="Sasaki T."/>
            <person name="Itoh T."/>
        </authorList>
    </citation>
    <scope>NUCLEOTIDE SEQUENCE [LARGE SCALE GENOMIC DNA]</scope>
    <source>
        <strain evidence="2">cv. Nipponbare</strain>
    </source>
</reference>
<evidence type="ECO:0000313" key="1">
    <source>
        <dbReference type="EMBL" id="BAT17389.1"/>
    </source>
</evidence>
<dbReference type="Proteomes" id="UP000059680">
    <property type="component" value="Chromosome 12"/>
</dbReference>
<keyword evidence="2" id="KW-1185">Reference proteome</keyword>